<feature type="domain" description="Roadblock/LAMTOR2" evidence="1">
    <location>
        <begin position="15"/>
        <end position="92"/>
    </location>
</feature>
<protein>
    <submittedName>
        <fullName evidence="2">Roadblock/LC7 domain-containing protein</fullName>
    </submittedName>
</protein>
<comment type="caution">
    <text evidence="2">The sequence shown here is derived from an EMBL/GenBank/DDBJ whole genome shotgun (WGS) entry which is preliminary data.</text>
</comment>
<proteinExistence type="predicted"/>
<sequence>MNLPPHLTALAEKVLQGLMGQVRGAVAAVVSTVDGFDVASHVENSAAGAKLAAMASSISAICSVVGEESQVGAHRSISIEAENGYVVMVNIAHSANPMILNLVADKTAVLAQMVYFARQAAQQMEVGEAL</sequence>
<dbReference type="Gene3D" id="3.30.450.30">
    <property type="entry name" value="Dynein light chain 2a, cytoplasmic"/>
    <property type="match status" value="1"/>
</dbReference>
<organism evidence="2 3">
    <name type="scientific">Polaromonas aquatica</name>
    <dbReference type="NCBI Taxonomy" id="332657"/>
    <lineage>
        <taxon>Bacteria</taxon>
        <taxon>Pseudomonadati</taxon>
        <taxon>Pseudomonadota</taxon>
        <taxon>Betaproteobacteria</taxon>
        <taxon>Burkholderiales</taxon>
        <taxon>Comamonadaceae</taxon>
        <taxon>Polaromonas</taxon>
    </lineage>
</organism>
<evidence type="ECO:0000313" key="2">
    <source>
        <dbReference type="EMBL" id="MFC6281710.1"/>
    </source>
</evidence>
<name>A0ABW1TWJ4_9BURK</name>
<reference evidence="3" key="1">
    <citation type="journal article" date="2019" name="Int. J. Syst. Evol. Microbiol.">
        <title>The Global Catalogue of Microorganisms (GCM) 10K type strain sequencing project: providing services to taxonomists for standard genome sequencing and annotation.</title>
        <authorList>
            <consortium name="The Broad Institute Genomics Platform"/>
            <consortium name="The Broad Institute Genome Sequencing Center for Infectious Disease"/>
            <person name="Wu L."/>
            <person name="Ma J."/>
        </authorList>
    </citation>
    <scope>NUCLEOTIDE SEQUENCE [LARGE SCALE GENOMIC DNA]</scope>
    <source>
        <strain evidence="3">CCUG 39402</strain>
    </source>
</reference>
<dbReference type="InterPro" id="IPR004942">
    <property type="entry name" value="Roadblock/LAMTOR2_dom"/>
</dbReference>
<keyword evidence="3" id="KW-1185">Reference proteome</keyword>
<dbReference type="RefSeq" id="WP_371437318.1">
    <property type="nucleotide sequence ID" value="NZ_JBHSRS010000018.1"/>
</dbReference>
<dbReference type="SUPFAM" id="SSF103196">
    <property type="entry name" value="Roadblock/LC7 domain"/>
    <property type="match status" value="1"/>
</dbReference>
<dbReference type="EMBL" id="JBHSRS010000018">
    <property type="protein sequence ID" value="MFC6281710.1"/>
    <property type="molecule type" value="Genomic_DNA"/>
</dbReference>
<evidence type="ECO:0000313" key="3">
    <source>
        <dbReference type="Proteomes" id="UP001596270"/>
    </source>
</evidence>
<dbReference type="Pfam" id="PF03259">
    <property type="entry name" value="Robl_LC7"/>
    <property type="match status" value="1"/>
</dbReference>
<gene>
    <name evidence="2" type="ORF">ACFQND_10750</name>
</gene>
<evidence type="ECO:0000259" key="1">
    <source>
        <dbReference type="Pfam" id="PF03259"/>
    </source>
</evidence>
<accession>A0ABW1TWJ4</accession>
<dbReference type="Proteomes" id="UP001596270">
    <property type="component" value="Unassembled WGS sequence"/>
</dbReference>